<accession>A0A5F8GDK9</accession>
<dbReference type="PANTHER" id="PTHR19970:SF0">
    <property type="entry name" value="LARGE RIBOSOMAL SUBUNIT PROTEIN EL39"/>
    <property type="match status" value="1"/>
</dbReference>
<dbReference type="Gene3D" id="1.10.1620.10">
    <property type="entry name" value="Ribosomal protein L39e"/>
    <property type="match status" value="1"/>
</dbReference>
<reference evidence="8" key="3">
    <citation type="submission" date="2025-09" db="UniProtKB">
        <authorList>
            <consortium name="Ensembl"/>
        </authorList>
    </citation>
    <scope>IDENTIFICATION</scope>
</reference>
<dbReference type="InterPro" id="IPR023626">
    <property type="entry name" value="Ribosomal_eL39_dom_sf"/>
</dbReference>
<organism evidence="8 9">
    <name type="scientific">Monodelphis domestica</name>
    <name type="common">Gray short-tailed opossum</name>
    <dbReference type="NCBI Taxonomy" id="13616"/>
    <lineage>
        <taxon>Eukaryota</taxon>
        <taxon>Metazoa</taxon>
        <taxon>Chordata</taxon>
        <taxon>Craniata</taxon>
        <taxon>Vertebrata</taxon>
        <taxon>Euteleostomi</taxon>
        <taxon>Mammalia</taxon>
        <taxon>Metatheria</taxon>
        <taxon>Didelphimorphia</taxon>
        <taxon>Didelphidae</taxon>
        <taxon>Monodelphis</taxon>
    </lineage>
</organism>
<dbReference type="PANTHER" id="PTHR19970">
    <property type="entry name" value="RIBOSOMAL PROTEIN L39E"/>
    <property type="match status" value="1"/>
</dbReference>
<reference evidence="8 9" key="1">
    <citation type="journal article" date="2007" name="Nature">
        <title>Genome of the marsupial Monodelphis domestica reveals innovation in non-coding sequences.</title>
        <authorList>
            <person name="Mikkelsen T.S."/>
            <person name="Wakefield M.J."/>
            <person name="Aken B."/>
            <person name="Amemiya C.T."/>
            <person name="Chang J.L."/>
            <person name="Duke S."/>
            <person name="Garber M."/>
            <person name="Gentles A.J."/>
            <person name="Goodstadt L."/>
            <person name="Heger A."/>
            <person name="Jurka J."/>
            <person name="Kamal M."/>
            <person name="Mauceli E."/>
            <person name="Searle S.M."/>
            <person name="Sharpe T."/>
            <person name="Baker M.L."/>
            <person name="Batzer M.A."/>
            <person name="Benos P.V."/>
            <person name="Belov K."/>
            <person name="Clamp M."/>
            <person name="Cook A."/>
            <person name="Cuff J."/>
            <person name="Das R."/>
            <person name="Davidow L."/>
            <person name="Deakin J.E."/>
            <person name="Fazzari M.J."/>
            <person name="Glass J.L."/>
            <person name="Grabherr M."/>
            <person name="Greally J.M."/>
            <person name="Gu W."/>
            <person name="Hore T.A."/>
            <person name="Huttley G.A."/>
            <person name="Kleber M."/>
            <person name="Jirtle R.L."/>
            <person name="Koina E."/>
            <person name="Lee J.T."/>
            <person name="Mahony S."/>
            <person name="Marra M.A."/>
            <person name="Miller R.D."/>
            <person name="Nicholls R.D."/>
            <person name="Oda M."/>
            <person name="Papenfuss A.T."/>
            <person name="Parra Z.E."/>
            <person name="Pollock D.D."/>
            <person name="Ray D.A."/>
            <person name="Schein J.E."/>
            <person name="Speed T.P."/>
            <person name="Thompson K."/>
            <person name="VandeBerg J.L."/>
            <person name="Wade C.M."/>
            <person name="Walker J.A."/>
            <person name="Waters P.D."/>
            <person name="Webber C."/>
            <person name="Weidman J.R."/>
            <person name="Xie X."/>
            <person name="Zody M.C."/>
            <person name="Baldwin J."/>
            <person name="Abdouelleil A."/>
            <person name="Abdulkadir J."/>
            <person name="Abebe A."/>
            <person name="Abera B."/>
            <person name="Abreu J."/>
            <person name="Acer S.C."/>
            <person name="Aftuck L."/>
            <person name="Alexander A."/>
            <person name="An P."/>
            <person name="Anderson E."/>
            <person name="Anderson S."/>
            <person name="Arachi H."/>
            <person name="Azer M."/>
            <person name="Bachantsang P."/>
            <person name="Barry A."/>
            <person name="Bayul T."/>
            <person name="Berlin A."/>
            <person name="Bessette D."/>
            <person name="Bloom T."/>
            <person name="Bloom T."/>
            <person name="Boguslavskiy L."/>
            <person name="Bonnet C."/>
            <person name="Boukhgalter B."/>
            <person name="Bourzgui I."/>
            <person name="Brown A."/>
            <person name="Cahill P."/>
            <person name="Channer S."/>
            <person name="Cheshatsang Y."/>
            <person name="Chuda L."/>
            <person name="Citroen M."/>
            <person name="Collymore A."/>
            <person name="Cooke P."/>
            <person name="Costello M."/>
            <person name="D'Aco K."/>
            <person name="Daza R."/>
            <person name="De Haan G."/>
            <person name="DeGray S."/>
            <person name="DeMaso C."/>
            <person name="Dhargay N."/>
            <person name="Dooley K."/>
            <person name="Dooley E."/>
            <person name="Doricent M."/>
            <person name="Dorje P."/>
            <person name="Dorjee K."/>
            <person name="Dupes A."/>
            <person name="Elong R."/>
            <person name="Falk J."/>
            <person name="Farina A."/>
            <person name="Faro S."/>
            <person name="Ferguson D."/>
            <person name="Fisher S."/>
            <person name="Foley C.D."/>
            <person name="Franke A."/>
            <person name="Friedrich D."/>
            <person name="Gadbois L."/>
            <person name="Gearin G."/>
            <person name="Gearin C.R."/>
            <person name="Giannoukos G."/>
            <person name="Goode T."/>
            <person name="Graham J."/>
            <person name="Grandbois E."/>
            <person name="Grewal S."/>
            <person name="Gyaltsen K."/>
            <person name="Hafez N."/>
            <person name="Hagos B."/>
            <person name="Hall J."/>
            <person name="Henson C."/>
            <person name="Hollinger A."/>
            <person name="Honan T."/>
            <person name="Huard M.D."/>
            <person name="Hughes L."/>
            <person name="Hurhula B."/>
            <person name="Husby M.E."/>
            <person name="Kamat A."/>
            <person name="Kanga B."/>
            <person name="Kashin S."/>
            <person name="Khazanovich D."/>
            <person name="Kisner P."/>
            <person name="Lance K."/>
            <person name="Lara M."/>
            <person name="Lee W."/>
            <person name="Lennon N."/>
            <person name="Letendre F."/>
            <person name="LeVine R."/>
            <person name="Lipovsky A."/>
            <person name="Liu X."/>
            <person name="Liu J."/>
            <person name="Liu S."/>
            <person name="Lokyitsang T."/>
            <person name="Lokyitsang Y."/>
            <person name="Lubonja R."/>
            <person name="Lui A."/>
            <person name="MacDonald P."/>
            <person name="Magnisalis V."/>
            <person name="Maru K."/>
            <person name="Matthews C."/>
            <person name="McCusker W."/>
            <person name="McDonough S."/>
            <person name="Mehta T."/>
            <person name="Meldrim J."/>
            <person name="Meneus L."/>
            <person name="Mihai O."/>
            <person name="Mihalev A."/>
            <person name="Mihova T."/>
            <person name="Mittelman R."/>
            <person name="Mlenga V."/>
            <person name="Montmayeur A."/>
            <person name="Mulrain L."/>
            <person name="Navidi A."/>
            <person name="Naylor J."/>
            <person name="Negash T."/>
            <person name="Nguyen T."/>
            <person name="Nguyen N."/>
            <person name="Nicol R."/>
            <person name="Norbu C."/>
            <person name="Norbu N."/>
            <person name="Novod N."/>
            <person name="O'Neill B."/>
            <person name="Osman S."/>
            <person name="Markiewicz E."/>
            <person name="Oyono O.L."/>
            <person name="Patti C."/>
            <person name="Phunkhang P."/>
            <person name="Pierre F."/>
            <person name="Priest M."/>
            <person name="Raghuraman S."/>
            <person name="Rege F."/>
            <person name="Reyes R."/>
            <person name="Rise C."/>
            <person name="Rogov P."/>
            <person name="Ross K."/>
            <person name="Ryan E."/>
            <person name="Settipalli S."/>
            <person name="Shea T."/>
            <person name="Sherpa N."/>
            <person name="Shi L."/>
            <person name="Shih D."/>
            <person name="Sparrow T."/>
            <person name="Spaulding J."/>
            <person name="Stalker J."/>
            <person name="Stange-Thomann N."/>
            <person name="Stavropoulos S."/>
            <person name="Stone C."/>
            <person name="Strader C."/>
            <person name="Tesfaye S."/>
            <person name="Thomson T."/>
            <person name="Thoulutsang Y."/>
            <person name="Thoulutsang D."/>
            <person name="Topham K."/>
            <person name="Topping I."/>
            <person name="Tsamla T."/>
            <person name="Vassiliev H."/>
            <person name="Vo A."/>
            <person name="Wangchuk T."/>
            <person name="Wangdi T."/>
            <person name="Weiand M."/>
            <person name="Wilkinson J."/>
            <person name="Wilson A."/>
            <person name="Yadav S."/>
            <person name="Young G."/>
            <person name="Yu Q."/>
            <person name="Zembek L."/>
            <person name="Zhong D."/>
            <person name="Zimmer A."/>
            <person name="Zwirko Z."/>
            <person name="Jaffe D.B."/>
            <person name="Alvarez P."/>
            <person name="Brockman W."/>
            <person name="Butler J."/>
            <person name="Chin C."/>
            <person name="Gnerre S."/>
            <person name="MacCallum I."/>
            <person name="Graves J.A."/>
            <person name="Ponting C.P."/>
            <person name="Breen M."/>
            <person name="Samollow P.B."/>
            <person name="Lander E.S."/>
            <person name="Lindblad-Toh K."/>
        </authorList>
    </citation>
    <scope>NUCLEOTIDE SEQUENCE [LARGE SCALE GENOMIC DNA]</scope>
</reference>
<evidence type="ECO:0000256" key="3">
    <source>
        <dbReference type="ARBA" id="ARBA00023274"/>
    </source>
</evidence>
<keyword evidence="3" id="KW-0687">Ribonucleoprotein</keyword>
<keyword evidence="2" id="KW-0689">Ribosomal protein</keyword>
<evidence type="ECO:0000256" key="4">
    <source>
        <dbReference type="ARBA" id="ARBA00035234"/>
    </source>
</evidence>
<protein>
    <recommendedName>
        <fullName evidence="4">Large ribosomal subunit protein eL39</fullName>
    </recommendedName>
    <alternativeName>
        <fullName evidence="5">60S ribosomal protein L39</fullName>
    </alternativeName>
</protein>
<dbReference type="GO" id="GO:0022625">
    <property type="term" value="C:cytosolic large ribosomal subunit"/>
    <property type="evidence" value="ECO:0000318"/>
    <property type="project" value="GO_Central"/>
</dbReference>
<evidence type="ECO:0000256" key="6">
    <source>
        <dbReference type="ARBA" id="ARBA00046244"/>
    </source>
</evidence>
<evidence type="ECO:0000256" key="7">
    <source>
        <dbReference type="ARBA" id="ARBA00046440"/>
    </source>
</evidence>
<evidence type="ECO:0000256" key="5">
    <source>
        <dbReference type="ARBA" id="ARBA00035339"/>
    </source>
</evidence>
<evidence type="ECO:0000256" key="1">
    <source>
        <dbReference type="ARBA" id="ARBA00009339"/>
    </source>
</evidence>
<evidence type="ECO:0000256" key="2">
    <source>
        <dbReference type="ARBA" id="ARBA00022980"/>
    </source>
</evidence>
<proteinExistence type="inferred from homology"/>
<dbReference type="Pfam" id="PF00832">
    <property type="entry name" value="Ribosomal_L39"/>
    <property type="match status" value="1"/>
</dbReference>
<comment type="subunit">
    <text evidence="7">Component of the large ribosomal subunit. Interacts with IMPACT.</text>
</comment>
<dbReference type="InParanoid" id="A0A5F8GDK9"/>
<dbReference type="Bgee" id="ENSMODG00000042969">
    <property type="expression patterns" value="Expressed in skeletal muscle tissue and 13 other cell types or tissues"/>
</dbReference>
<dbReference type="AlphaFoldDB" id="A0A5F8GDK9"/>
<sequence length="64" mass="7688">MSTSLGFLAKKSKRNCLILQWVHMKNGHKTRHDSKGRLWRRTRLDLRTANTMMHIFILYQVQHP</sequence>
<evidence type="ECO:0000313" key="9">
    <source>
        <dbReference type="Proteomes" id="UP000002280"/>
    </source>
</evidence>
<dbReference type="Proteomes" id="UP000002280">
    <property type="component" value="Chromosome 1"/>
</dbReference>
<comment type="similarity">
    <text evidence="1">Belongs to the eukaryotic ribosomal protein eL39 family.</text>
</comment>
<dbReference type="InterPro" id="IPR000077">
    <property type="entry name" value="Ribosomal_eL39"/>
</dbReference>
<dbReference type="GO" id="GO:0003735">
    <property type="term" value="F:structural constituent of ribosome"/>
    <property type="evidence" value="ECO:0007669"/>
    <property type="project" value="InterPro"/>
</dbReference>
<dbReference type="GO" id="GO:0006412">
    <property type="term" value="P:translation"/>
    <property type="evidence" value="ECO:0007669"/>
    <property type="project" value="InterPro"/>
</dbReference>
<keyword evidence="9" id="KW-1185">Reference proteome</keyword>
<evidence type="ECO:0000313" key="8">
    <source>
        <dbReference type="Ensembl" id="ENSMODP00000045386.1"/>
    </source>
</evidence>
<dbReference type="Ensembl" id="ENSMODT00000060312.1">
    <property type="protein sequence ID" value="ENSMODP00000045386.1"/>
    <property type="gene ID" value="ENSMODG00000042969.1"/>
</dbReference>
<name>A0A5F8GDK9_MONDO</name>
<comment type="function">
    <text evidence="6">RNA-binding component of the large ribosomal subunit. The ribosome is a large ribonucleoprotein complex responsible for the synthesis of proteins in the cell.</text>
</comment>
<dbReference type="SUPFAM" id="SSF48662">
    <property type="entry name" value="Ribosomal protein L39e"/>
    <property type="match status" value="1"/>
</dbReference>
<reference evidence="8" key="2">
    <citation type="submission" date="2025-08" db="UniProtKB">
        <authorList>
            <consortium name="Ensembl"/>
        </authorList>
    </citation>
    <scope>IDENTIFICATION</scope>
</reference>